<proteinExistence type="predicted"/>
<sequence>MLPPNSISFLWYSLKIRKICPFQDIRLPRIASSFPKPLCDIERILIDVDMHYVHSTIPKAGPAWPSVKCMGLNGVFEWSHTDMKYARQA</sequence>
<protein>
    <submittedName>
        <fullName evidence="1">AlNc14C205G8788 protein</fullName>
    </submittedName>
</protein>
<accession>F0WQX8</accession>
<organism evidence="1">
    <name type="scientific">Albugo laibachii Nc14</name>
    <dbReference type="NCBI Taxonomy" id="890382"/>
    <lineage>
        <taxon>Eukaryota</taxon>
        <taxon>Sar</taxon>
        <taxon>Stramenopiles</taxon>
        <taxon>Oomycota</taxon>
        <taxon>Peronosporomycetes</taxon>
        <taxon>Albuginales</taxon>
        <taxon>Albuginaceae</taxon>
        <taxon>Albugo</taxon>
    </lineage>
</organism>
<evidence type="ECO:0000313" key="1">
    <source>
        <dbReference type="EMBL" id="CCA23738.1"/>
    </source>
</evidence>
<reference evidence="1" key="2">
    <citation type="submission" date="2011-02" db="EMBL/GenBank/DDBJ databases">
        <authorList>
            <person name="MacLean D."/>
        </authorList>
    </citation>
    <scope>NUCLEOTIDE SEQUENCE</scope>
</reference>
<dbReference type="HOGENOM" id="CLU_2459371_0_0_1"/>
<gene>
    <name evidence="1" type="primary">AlNc14C205G8788</name>
    <name evidence="1" type="ORF">ALNC14_098820</name>
</gene>
<reference evidence="1" key="1">
    <citation type="journal article" date="2011" name="PLoS Biol.">
        <title>Gene gain and loss during evolution of obligate parasitism in the white rust pathogen of Arabidopsis thaliana.</title>
        <authorList>
            <person name="Kemen E."/>
            <person name="Gardiner A."/>
            <person name="Schultz-Larsen T."/>
            <person name="Kemen A.C."/>
            <person name="Balmuth A.L."/>
            <person name="Robert-Seilaniantz A."/>
            <person name="Bailey K."/>
            <person name="Holub E."/>
            <person name="Studholme D.J."/>
            <person name="Maclean D."/>
            <person name="Jones J.D."/>
        </authorList>
    </citation>
    <scope>NUCLEOTIDE SEQUENCE</scope>
</reference>
<dbReference type="EMBL" id="FR824250">
    <property type="protein sequence ID" value="CCA23738.1"/>
    <property type="molecule type" value="Genomic_DNA"/>
</dbReference>
<dbReference type="AlphaFoldDB" id="F0WQX8"/>
<name>F0WQX8_9STRA</name>